<protein>
    <submittedName>
        <fullName evidence="1">Tetratricopeptide (TPR) repeat protein</fullName>
    </submittedName>
</protein>
<dbReference type="AlphaFoldDB" id="A0A7W9SNP2"/>
<dbReference type="EMBL" id="JACHGW010000001">
    <property type="protein sequence ID" value="MBB6049509.1"/>
    <property type="molecule type" value="Genomic_DNA"/>
</dbReference>
<reference evidence="1 2" key="1">
    <citation type="submission" date="2020-08" db="EMBL/GenBank/DDBJ databases">
        <title>Genomic Encyclopedia of Type Strains, Phase IV (KMG-IV): sequencing the most valuable type-strain genomes for metagenomic binning, comparative biology and taxonomic classification.</title>
        <authorList>
            <person name="Goeker M."/>
        </authorList>
    </citation>
    <scope>NUCLEOTIDE SEQUENCE [LARGE SCALE GENOMIC DNA]</scope>
    <source>
        <strain evidence="1 2">DSM 23562</strain>
    </source>
</reference>
<dbReference type="SUPFAM" id="SSF48452">
    <property type="entry name" value="TPR-like"/>
    <property type="match status" value="1"/>
</dbReference>
<dbReference type="Gene3D" id="1.25.40.10">
    <property type="entry name" value="Tetratricopeptide repeat domain"/>
    <property type="match status" value="1"/>
</dbReference>
<sequence>MIEFADEHMVKGRATEALAAYQEAWSHMAGQLDVIQQVWLLLSIANSAIRAGDFEEAFDALSALLEDYSTSGVVIGNPLFHLLVGLCCHGLQEDPDAEVDNFARALICGGQEMFVQEDPKHLHKIKTVLEPPAETGTWDGYNGCSRDLLNGATGYLRKMLTEKIGTPPPYQ</sequence>
<evidence type="ECO:0000313" key="2">
    <source>
        <dbReference type="Proteomes" id="UP000520814"/>
    </source>
</evidence>
<keyword evidence="2" id="KW-1185">Reference proteome</keyword>
<accession>A0A7W9SNP2</accession>
<dbReference type="InterPro" id="IPR011990">
    <property type="entry name" value="TPR-like_helical_dom_sf"/>
</dbReference>
<gene>
    <name evidence="1" type="ORF">HNQ39_001271</name>
</gene>
<dbReference type="RefSeq" id="WP_184193108.1">
    <property type="nucleotide sequence ID" value="NZ_JACHGW010000001.1"/>
</dbReference>
<comment type="caution">
    <text evidence="1">The sequence shown here is derived from an EMBL/GenBank/DDBJ whole genome shotgun (WGS) entry which is preliminary data.</text>
</comment>
<proteinExistence type="predicted"/>
<name>A0A7W9SNP2_ARMRO</name>
<dbReference type="Proteomes" id="UP000520814">
    <property type="component" value="Unassembled WGS sequence"/>
</dbReference>
<organism evidence="1 2">
    <name type="scientific">Armatimonas rosea</name>
    <dbReference type="NCBI Taxonomy" id="685828"/>
    <lineage>
        <taxon>Bacteria</taxon>
        <taxon>Bacillati</taxon>
        <taxon>Armatimonadota</taxon>
        <taxon>Armatimonadia</taxon>
        <taxon>Armatimonadales</taxon>
        <taxon>Armatimonadaceae</taxon>
        <taxon>Armatimonas</taxon>
    </lineage>
</organism>
<evidence type="ECO:0000313" key="1">
    <source>
        <dbReference type="EMBL" id="MBB6049509.1"/>
    </source>
</evidence>